<keyword evidence="7" id="KW-1185">Reference proteome</keyword>
<sequence>MRIELVLLGWALVLALVHIFVAGHFKTRQYGAKWNTGARDEVLPAPQPLVGRLMRAQANYYETLPIFIGAVLAATVANRLDGTTALGAHIWFWGRVIYLPLYAAGVPVVRSIVFIISLVGLVMILYRLLAS</sequence>
<dbReference type="OrthoDB" id="7743618at2"/>
<reference evidence="6 7" key="1">
    <citation type="submission" date="2016-10" db="EMBL/GenBank/DDBJ databases">
        <authorList>
            <person name="de Groot N.N."/>
        </authorList>
    </citation>
    <scope>NUCLEOTIDE SEQUENCE [LARGE SCALE GENOMIC DNA]</scope>
    <source>
        <strain evidence="6 7">S5-249</strain>
    </source>
</reference>
<dbReference type="InterPro" id="IPR023352">
    <property type="entry name" value="MAPEG-like_dom_sf"/>
</dbReference>
<organism evidence="6 7">
    <name type="scientific">Sphingomonas jatrophae</name>
    <dbReference type="NCBI Taxonomy" id="1166337"/>
    <lineage>
        <taxon>Bacteria</taxon>
        <taxon>Pseudomonadati</taxon>
        <taxon>Pseudomonadota</taxon>
        <taxon>Alphaproteobacteria</taxon>
        <taxon>Sphingomonadales</taxon>
        <taxon>Sphingomonadaceae</taxon>
        <taxon>Sphingomonas</taxon>
    </lineage>
</organism>
<feature type="transmembrane region" description="Helical" evidence="5">
    <location>
        <begin position="108"/>
        <end position="129"/>
    </location>
</feature>
<evidence type="ECO:0000256" key="1">
    <source>
        <dbReference type="ARBA" id="ARBA00004370"/>
    </source>
</evidence>
<evidence type="ECO:0000313" key="6">
    <source>
        <dbReference type="EMBL" id="SFR81494.1"/>
    </source>
</evidence>
<gene>
    <name evidence="6" type="ORF">SAMN05192580_0713</name>
</gene>
<dbReference type="Gene3D" id="1.20.120.550">
    <property type="entry name" value="Membrane associated eicosanoid/glutathione metabolism-like domain"/>
    <property type="match status" value="1"/>
</dbReference>
<dbReference type="RefSeq" id="WP_093310771.1">
    <property type="nucleotide sequence ID" value="NZ_FOZG01000001.1"/>
</dbReference>
<protein>
    <submittedName>
        <fullName evidence="6">Uncharacterized conserved protein, MAPEG superfamily</fullName>
    </submittedName>
</protein>
<dbReference type="InterPro" id="IPR001129">
    <property type="entry name" value="Membr-assoc_MAPEG"/>
</dbReference>
<dbReference type="PANTHER" id="PTHR35371">
    <property type="entry name" value="INNER MEMBRANE PROTEIN"/>
    <property type="match status" value="1"/>
</dbReference>
<dbReference type="STRING" id="1166337.SAMN05192580_0713"/>
<keyword evidence="2 5" id="KW-0812">Transmembrane</keyword>
<dbReference type="SUPFAM" id="SSF161084">
    <property type="entry name" value="MAPEG domain-like"/>
    <property type="match status" value="1"/>
</dbReference>
<comment type="subcellular location">
    <subcellularLocation>
        <location evidence="1">Membrane</location>
    </subcellularLocation>
</comment>
<evidence type="ECO:0000256" key="3">
    <source>
        <dbReference type="ARBA" id="ARBA00022989"/>
    </source>
</evidence>
<proteinExistence type="predicted"/>
<dbReference type="EMBL" id="FOZG01000001">
    <property type="protein sequence ID" value="SFR81494.1"/>
    <property type="molecule type" value="Genomic_DNA"/>
</dbReference>
<dbReference type="AlphaFoldDB" id="A0A1I6JR91"/>
<dbReference type="Pfam" id="PF01124">
    <property type="entry name" value="MAPEG"/>
    <property type="match status" value="1"/>
</dbReference>
<dbReference type="GO" id="GO:0016020">
    <property type="term" value="C:membrane"/>
    <property type="evidence" value="ECO:0007669"/>
    <property type="project" value="UniProtKB-SubCell"/>
</dbReference>
<accession>A0A1I6JR91</accession>
<keyword evidence="4 5" id="KW-0472">Membrane</keyword>
<dbReference type="Proteomes" id="UP000198824">
    <property type="component" value="Unassembled WGS sequence"/>
</dbReference>
<name>A0A1I6JR91_9SPHN</name>
<evidence type="ECO:0000256" key="5">
    <source>
        <dbReference type="SAM" id="Phobius"/>
    </source>
</evidence>
<keyword evidence="3 5" id="KW-1133">Transmembrane helix</keyword>
<evidence type="ECO:0000256" key="4">
    <source>
        <dbReference type="ARBA" id="ARBA00023136"/>
    </source>
</evidence>
<dbReference type="PANTHER" id="PTHR35371:SF1">
    <property type="entry name" value="BLR7753 PROTEIN"/>
    <property type="match status" value="1"/>
</dbReference>
<evidence type="ECO:0000313" key="7">
    <source>
        <dbReference type="Proteomes" id="UP000198824"/>
    </source>
</evidence>
<evidence type="ECO:0000256" key="2">
    <source>
        <dbReference type="ARBA" id="ARBA00022692"/>
    </source>
</evidence>